<dbReference type="CDD" id="cd03134">
    <property type="entry name" value="GATase1_PfpI_like"/>
    <property type="match status" value="1"/>
</dbReference>
<dbReference type="PANTHER" id="PTHR42733:SF12">
    <property type="entry name" value="PROTEINASE"/>
    <property type="match status" value="1"/>
</dbReference>
<organism evidence="3">
    <name type="scientific">marine sediment metagenome</name>
    <dbReference type="NCBI Taxonomy" id="412755"/>
    <lineage>
        <taxon>unclassified sequences</taxon>
        <taxon>metagenomes</taxon>
        <taxon>ecological metagenomes</taxon>
    </lineage>
</organism>
<reference evidence="3" key="1">
    <citation type="journal article" date="2015" name="Nature">
        <title>Complex archaea that bridge the gap between prokaryotes and eukaryotes.</title>
        <authorList>
            <person name="Spang A."/>
            <person name="Saw J.H."/>
            <person name="Jorgensen S.L."/>
            <person name="Zaremba-Niedzwiedzka K."/>
            <person name="Martijn J."/>
            <person name="Lind A.E."/>
            <person name="van Eijk R."/>
            <person name="Schleper C."/>
            <person name="Guy L."/>
            <person name="Ettema T.J."/>
        </authorList>
    </citation>
    <scope>NUCLEOTIDE SEQUENCE</scope>
</reference>
<sequence length="186" mass="19823">MTQITDAKILILSTNGFEQSELERPLNDLKANGATVHVATPDGNDIKGWDKDDWGNTIAADKALSDVTVDDYDAIVLPGGQINPDLLRANKDAVALIKSFADAGKTVAAICHAPWLLIEAGIIKGRAATSYASIATDVKNAGAHYEDSEVVVDQGIITSRSPEDLDAFIAKIVEEVEEGEHNRKAA</sequence>
<evidence type="ECO:0000259" key="2">
    <source>
        <dbReference type="Pfam" id="PF01965"/>
    </source>
</evidence>
<accession>A0A0F9V6P8</accession>
<dbReference type="InterPro" id="IPR029062">
    <property type="entry name" value="Class_I_gatase-like"/>
</dbReference>
<dbReference type="PROSITE" id="PS51276">
    <property type="entry name" value="PEPTIDASE_C56_PFPI"/>
    <property type="match status" value="1"/>
</dbReference>
<dbReference type="AlphaFoldDB" id="A0A0F9V6P8"/>
<dbReference type="InterPro" id="IPR002818">
    <property type="entry name" value="DJ-1/PfpI"/>
</dbReference>
<name>A0A0F9V6P8_9ZZZZ</name>
<evidence type="ECO:0000313" key="3">
    <source>
        <dbReference type="EMBL" id="KKN99664.1"/>
    </source>
</evidence>
<comment type="caution">
    <text evidence="3">The sequence shown here is derived from an EMBL/GenBank/DDBJ whole genome shotgun (WGS) entry which is preliminary data.</text>
</comment>
<dbReference type="Gene3D" id="3.40.50.880">
    <property type="match status" value="1"/>
</dbReference>
<feature type="domain" description="DJ-1/PfpI" evidence="2">
    <location>
        <begin position="8"/>
        <end position="175"/>
    </location>
</feature>
<comment type="similarity">
    <text evidence="1">Belongs to the peptidase C56 family.</text>
</comment>
<dbReference type="InterPro" id="IPR006286">
    <property type="entry name" value="C56_PfpI-like"/>
</dbReference>
<dbReference type="NCBIfam" id="TIGR01382">
    <property type="entry name" value="PfpI"/>
    <property type="match status" value="1"/>
</dbReference>
<protein>
    <recommendedName>
        <fullName evidence="2">DJ-1/PfpI domain-containing protein</fullName>
    </recommendedName>
</protein>
<proteinExistence type="inferred from homology"/>
<dbReference type="EMBL" id="LAZR01000045">
    <property type="protein sequence ID" value="KKN99664.1"/>
    <property type="molecule type" value="Genomic_DNA"/>
</dbReference>
<gene>
    <name evidence="3" type="ORF">LCGC14_0134100</name>
</gene>
<dbReference type="Pfam" id="PF01965">
    <property type="entry name" value="DJ-1_PfpI"/>
    <property type="match status" value="1"/>
</dbReference>
<dbReference type="SUPFAM" id="SSF52317">
    <property type="entry name" value="Class I glutamine amidotransferase-like"/>
    <property type="match status" value="1"/>
</dbReference>
<dbReference type="PANTHER" id="PTHR42733">
    <property type="entry name" value="DJ-1 PROTEIN"/>
    <property type="match status" value="1"/>
</dbReference>
<evidence type="ECO:0000256" key="1">
    <source>
        <dbReference type="ARBA" id="ARBA00008542"/>
    </source>
</evidence>